<dbReference type="Gene3D" id="3.30.300.30">
    <property type="match status" value="1"/>
</dbReference>
<dbReference type="PANTHER" id="PTHR43767:SF1">
    <property type="entry name" value="NONRIBOSOMAL PEPTIDE SYNTHASE PES1 (EUROFUNG)-RELATED"/>
    <property type="match status" value="1"/>
</dbReference>
<feature type="domain" description="AMP-binding enzyme C-terminal" evidence="2">
    <location>
        <begin position="428"/>
        <end position="502"/>
    </location>
</feature>
<dbReference type="EMBL" id="CU459003">
    <property type="protein sequence ID" value="CAM74733.1"/>
    <property type="molecule type" value="Genomic_DNA"/>
</dbReference>
<evidence type="ECO:0000259" key="1">
    <source>
        <dbReference type="Pfam" id="PF00501"/>
    </source>
</evidence>
<dbReference type="Pfam" id="PF13193">
    <property type="entry name" value="AMP-binding_C"/>
    <property type="match status" value="1"/>
</dbReference>
<evidence type="ECO:0000313" key="3">
    <source>
        <dbReference type="EMBL" id="CAM74733.1"/>
    </source>
</evidence>
<feature type="domain" description="AMP-dependent synthetase/ligase" evidence="1">
    <location>
        <begin position="24"/>
        <end position="377"/>
    </location>
</feature>
<dbReference type="InterPro" id="IPR045851">
    <property type="entry name" value="AMP-bd_C_sf"/>
</dbReference>
<sequence>MAAVAHGLAGRAYAHPSFRVSFAHVRGRPDKIALVFSDQPVSYADLAEEVRRLAAGLTGLGVGRGSRVLVLLKNCRAFAALMLAAAERGAVIVPVSAGLRGEALVTAFTATECQFVVGHGPLLAPFAGLVEAGKCVSVDGAAPGCCLYDELLVQAADDYALGQGDDGDDLPYILTMTSGSTGAPKPIIFSQATKIARAQSAVDCYGLTANDVVLAATPLYHSLAQRLVLMPLMFGMSAVVLEPFTPAGWMAAVERWRVSFTIPVSSQLSALLPHFLAEPARLASLRVLVSSSAQIAEDLKRRLAALLACQFHEIYGASEVGVISNLSPDHPAGKMASVGLPLAGIDLRILGDDGAVLPVGEIGEIACRTPTAFLGYYNRPDATVAAWCDGYFRTGDLGWVDADGFLYFSGRKKDLVISGGINIYPIDIERVLMGTGLLADCAAIGLPDSYLGEAVLAVVVPKEAAGFDLRPLRRACVEQLADYQQPLDFAVVTALPKNALGKTVKPELQERFKGKDLSARLRGLLGLS</sequence>
<proteinExistence type="predicted"/>
<dbReference type="SUPFAM" id="SSF56801">
    <property type="entry name" value="Acetyl-CoA synthetase-like"/>
    <property type="match status" value="1"/>
</dbReference>
<keyword evidence="3" id="KW-0436">Ligase</keyword>
<dbReference type="InterPro" id="IPR050237">
    <property type="entry name" value="ATP-dep_AMP-bd_enzyme"/>
</dbReference>
<reference evidence="3" key="1">
    <citation type="journal article" date="2007" name="J. Bacteriol.">
        <title>Comparative genome analysis of four magnetotactic bacteria reveals a complex set of group-specific genes implicated in magnetosome biomineralization and function.</title>
        <authorList>
            <person name="Richter M."/>
            <person name="Kube M."/>
            <person name="Bazylinski D.A."/>
            <person name="Lombardot T."/>
            <person name="Gloeckner F.O."/>
            <person name="Reinhardt R."/>
            <person name="Schueler D."/>
        </authorList>
    </citation>
    <scope>NUCLEOTIDE SEQUENCE</scope>
    <source>
        <strain evidence="3">MSR-1</strain>
    </source>
</reference>
<dbReference type="Pfam" id="PF00501">
    <property type="entry name" value="AMP-binding"/>
    <property type="match status" value="1"/>
</dbReference>
<dbReference type="InterPro" id="IPR042099">
    <property type="entry name" value="ANL_N_sf"/>
</dbReference>
<organism evidence="3">
    <name type="scientific">Magnetospirillum gryphiswaldense</name>
    <dbReference type="NCBI Taxonomy" id="55518"/>
    <lineage>
        <taxon>Bacteria</taxon>
        <taxon>Pseudomonadati</taxon>
        <taxon>Pseudomonadota</taxon>
        <taxon>Alphaproteobacteria</taxon>
        <taxon>Rhodospirillales</taxon>
        <taxon>Rhodospirillaceae</taxon>
        <taxon>Magnetospirillum</taxon>
    </lineage>
</organism>
<dbReference type="PANTHER" id="PTHR43767">
    <property type="entry name" value="LONG-CHAIN-FATTY-ACID--COA LIGASE"/>
    <property type="match status" value="1"/>
</dbReference>
<dbReference type="Gene3D" id="3.40.50.12780">
    <property type="entry name" value="N-terminal domain of ligase-like"/>
    <property type="match status" value="1"/>
</dbReference>
<dbReference type="InterPro" id="IPR020845">
    <property type="entry name" value="AMP-binding_CS"/>
</dbReference>
<evidence type="ECO:0000259" key="2">
    <source>
        <dbReference type="Pfam" id="PF13193"/>
    </source>
</evidence>
<accession>A4TVS6</accession>
<dbReference type="GO" id="GO:0016878">
    <property type="term" value="F:acid-thiol ligase activity"/>
    <property type="evidence" value="ECO:0007669"/>
    <property type="project" value="UniProtKB-ARBA"/>
</dbReference>
<dbReference type="InterPro" id="IPR000873">
    <property type="entry name" value="AMP-dep_synth/lig_dom"/>
</dbReference>
<gene>
    <name evidence="3" type="ORF">MGR_0030</name>
</gene>
<name>A4TVS6_9PROT</name>
<dbReference type="InterPro" id="IPR025110">
    <property type="entry name" value="AMP-bd_C"/>
</dbReference>
<dbReference type="PROSITE" id="PS00455">
    <property type="entry name" value="AMP_BINDING"/>
    <property type="match status" value="1"/>
</dbReference>
<dbReference type="AlphaFoldDB" id="A4TVS6"/>
<protein>
    <submittedName>
        <fullName evidence="3">AMP-dependent synthetase and ligase</fullName>
    </submittedName>
</protein>